<evidence type="ECO:0000259" key="1">
    <source>
        <dbReference type="Pfam" id="PF13905"/>
    </source>
</evidence>
<proteinExistence type="predicted"/>
<keyword evidence="3" id="KW-1185">Reference proteome</keyword>
<protein>
    <submittedName>
        <fullName evidence="2">Thioredoxin family protein</fullName>
    </submittedName>
</protein>
<dbReference type="RefSeq" id="WP_344930213.1">
    <property type="nucleotide sequence ID" value="NZ_BAABCW010000023.1"/>
</dbReference>
<dbReference type="EMBL" id="BAABCW010000023">
    <property type="protein sequence ID" value="GAA3520403.1"/>
    <property type="molecule type" value="Genomic_DNA"/>
</dbReference>
<dbReference type="InterPro" id="IPR012336">
    <property type="entry name" value="Thioredoxin-like_fold"/>
</dbReference>
<evidence type="ECO:0000313" key="3">
    <source>
        <dbReference type="Proteomes" id="UP001500459"/>
    </source>
</evidence>
<accession>A0ABP6UVJ9</accession>
<dbReference type="SUPFAM" id="SSF52833">
    <property type="entry name" value="Thioredoxin-like"/>
    <property type="match status" value="1"/>
</dbReference>
<gene>
    <name evidence="2" type="ORF">GCM10022393_38300</name>
</gene>
<dbReference type="Proteomes" id="UP001500459">
    <property type="component" value="Unassembled WGS sequence"/>
</dbReference>
<comment type="caution">
    <text evidence="2">The sequence shown here is derived from an EMBL/GenBank/DDBJ whole genome shotgun (WGS) entry which is preliminary data.</text>
</comment>
<feature type="domain" description="Thioredoxin-like fold" evidence="1">
    <location>
        <begin position="367"/>
        <end position="456"/>
    </location>
</feature>
<evidence type="ECO:0000313" key="2">
    <source>
        <dbReference type="EMBL" id="GAA3520403.1"/>
    </source>
</evidence>
<dbReference type="InterPro" id="IPR036249">
    <property type="entry name" value="Thioredoxin-like_sf"/>
</dbReference>
<dbReference type="Pfam" id="PF13905">
    <property type="entry name" value="Thioredoxin_8"/>
    <property type="match status" value="1"/>
</dbReference>
<dbReference type="Gene3D" id="3.40.30.10">
    <property type="entry name" value="Glutaredoxin"/>
    <property type="match status" value="1"/>
</dbReference>
<name>A0ABP6UVJ9_9FLAO</name>
<reference evidence="3" key="1">
    <citation type="journal article" date="2019" name="Int. J. Syst. Evol. Microbiol.">
        <title>The Global Catalogue of Microorganisms (GCM) 10K type strain sequencing project: providing services to taxonomists for standard genome sequencing and annotation.</title>
        <authorList>
            <consortium name="The Broad Institute Genomics Platform"/>
            <consortium name="The Broad Institute Genome Sequencing Center for Infectious Disease"/>
            <person name="Wu L."/>
            <person name="Ma J."/>
        </authorList>
    </citation>
    <scope>NUCLEOTIDE SEQUENCE [LARGE SCALE GENOMIC DNA]</scope>
    <source>
        <strain evidence="3">JCM 17106</strain>
    </source>
</reference>
<organism evidence="2 3">
    <name type="scientific">Aquimarina addita</name>
    <dbReference type="NCBI Taxonomy" id="870485"/>
    <lineage>
        <taxon>Bacteria</taxon>
        <taxon>Pseudomonadati</taxon>
        <taxon>Bacteroidota</taxon>
        <taxon>Flavobacteriia</taxon>
        <taxon>Flavobacteriales</taxon>
        <taxon>Flavobacteriaceae</taxon>
        <taxon>Aquimarina</taxon>
    </lineage>
</organism>
<sequence>MYYFRIKFLFFCILITLFNSCDVTKKNKNREDTYFGGEIVNPNTNYVVLSKGDSYGDTIYLNKDNKFLYKVKGFKNGLYSFRHSPETQLILLEKGDSTLIRLNTLEFDESLVFTGESARKNNFLIDVFLQNEKERDLLEKGGFNISPDHFVRSQDSLFDKKLFDFNNLTKKYKLSDLTKKICLASISYDFYARREMYAYRYQNFRMYKKELNKELPTSFFNYRNSINFNDDDLKRLYSYNRFLNHYFINTSFTNYSKKGLNTKDLIGNTIFKLNLIDSTIHHSYIKNNLLRGVTTNFILDHRNDYLSQKILDHYLSISSHEKFQQELIKLAKATSRLKPKNIIPDQELIASDGENLYLSTLFEKPFTALYFWSTERKDHYVKAHKKASYLSKRYPEIEFIAINTDDNQSENWIKTIKRNKYNLNREYEFKFPKCSSEELVLQYRNKVILINKDGEIITPNADLFSPAFERQLRIYNQMIEKKN</sequence>